<keyword evidence="2" id="KW-0614">Plasmid</keyword>
<keyword evidence="1" id="KW-1133">Transmembrane helix</keyword>
<dbReference type="Proteomes" id="UP000327362">
    <property type="component" value="Plasmid p1-JPH1"/>
</dbReference>
<keyword evidence="1" id="KW-0812">Transmembrane</keyword>
<evidence type="ECO:0000256" key="1">
    <source>
        <dbReference type="SAM" id="Phobius"/>
    </source>
</evidence>
<name>A0AAI8X5G4_MYCAV</name>
<keyword evidence="1" id="KW-0472">Membrane</keyword>
<evidence type="ECO:0000313" key="3">
    <source>
        <dbReference type="Proteomes" id="UP000327362"/>
    </source>
</evidence>
<gene>
    <name evidence="2" type="ORF">JPH1_54160</name>
</gene>
<protein>
    <submittedName>
        <fullName evidence="2">Uncharacterized protein</fullName>
    </submittedName>
</protein>
<dbReference type="AlphaFoldDB" id="A0AAI8X5G4"/>
<dbReference type="EMBL" id="AP020327">
    <property type="protein sequence ID" value="BBN50941.1"/>
    <property type="molecule type" value="Genomic_DNA"/>
</dbReference>
<feature type="transmembrane region" description="Helical" evidence="1">
    <location>
        <begin position="12"/>
        <end position="30"/>
    </location>
</feature>
<accession>A0AAI8X5G4</accession>
<reference evidence="2 3" key="1">
    <citation type="submission" date="2019-09" db="EMBL/GenBank/DDBJ databases">
        <title>Complete genome sequence of Mycobacterium avium subsp. hominissuis strain JP-H-1.</title>
        <authorList>
            <person name="Kinoshita Y."/>
            <person name="Niwa H."/>
            <person name="Uchida-Fujii E."/>
            <person name="Nukada T."/>
        </authorList>
    </citation>
    <scope>NUCLEOTIDE SEQUENCE [LARGE SCALE GENOMIC DNA]</scope>
    <source>
        <strain evidence="2 3">JP-H-1</strain>
        <plasmid evidence="2 3">p1-JPH1</plasmid>
    </source>
</reference>
<sequence length="55" mass="6029">MDNTTELRKVRTFLIALSVTTIALVIILGLNPLNAMFMVLIYLGVYGSLTAQSLD</sequence>
<proteinExistence type="predicted"/>
<evidence type="ECO:0000313" key="2">
    <source>
        <dbReference type="EMBL" id="BBN50941.1"/>
    </source>
</evidence>
<geneLocation type="plasmid" evidence="2 3">
    <name>p1-JPH1</name>
</geneLocation>
<dbReference type="RefSeq" id="WP_172975582.1">
    <property type="nucleotide sequence ID" value="NZ_AP020327.1"/>
</dbReference>
<organism evidence="2 3">
    <name type="scientific">Mycobacterium avium subsp. hominissuis</name>
    <dbReference type="NCBI Taxonomy" id="439334"/>
    <lineage>
        <taxon>Bacteria</taxon>
        <taxon>Bacillati</taxon>
        <taxon>Actinomycetota</taxon>
        <taxon>Actinomycetes</taxon>
        <taxon>Mycobacteriales</taxon>
        <taxon>Mycobacteriaceae</taxon>
        <taxon>Mycobacterium</taxon>
        <taxon>Mycobacterium avium complex (MAC)</taxon>
    </lineage>
</organism>